<gene>
    <name evidence="1" type="ORF">H5993_00380</name>
</gene>
<reference evidence="1 2" key="1">
    <citation type="journal article" date="2021" name="Sci. Rep.">
        <title>The distribution of antibiotic resistance genes in chicken gut microbiota commensals.</title>
        <authorList>
            <person name="Juricova H."/>
            <person name="Matiasovicova J."/>
            <person name="Kubasova T."/>
            <person name="Cejkova D."/>
            <person name="Rychlik I."/>
        </authorList>
    </citation>
    <scope>NUCLEOTIDE SEQUENCE [LARGE SCALE GENOMIC DNA]</scope>
    <source>
        <strain evidence="1 2">An810</strain>
    </source>
</reference>
<evidence type="ECO:0000313" key="1">
    <source>
        <dbReference type="EMBL" id="MBM6753225.1"/>
    </source>
</evidence>
<dbReference type="EMBL" id="JACJJQ010000001">
    <property type="protein sequence ID" value="MBM6753225.1"/>
    <property type="molecule type" value="Genomic_DNA"/>
</dbReference>
<name>A0ABS2ELU6_9LACO</name>
<keyword evidence="2" id="KW-1185">Reference proteome</keyword>
<protein>
    <submittedName>
        <fullName evidence="1">Type II toxin-antitoxin system RelB/DinJ family antitoxin</fullName>
    </submittedName>
</protein>
<dbReference type="Proteomes" id="UP000776629">
    <property type="component" value="Unassembled WGS sequence"/>
</dbReference>
<proteinExistence type="predicted"/>
<dbReference type="InterPro" id="IPR013321">
    <property type="entry name" value="Arc_rbn_hlx_hlx"/>
</dbReference>
<organism evidence="1 2">
    <name type="scientific">Limosilactobacillus alvi</name>
    <dbReference type="NCBI Taxonomy" id="990412"/>
    <lineage>
        <taxon>Bacteria</taxon>
        <taxon>Bacillati</taxon>
        <taxon>Bacillota</taxon>
        <taxon>Bacilli</taxon>
        <taxon>Lactobacillales</taxon>
        <taxon>Lactobacillaceae</taxon>
        <taxon>Limosilactobacillus</taxon>
    </lineage>
</organism>
<evidence type="ECO:0000313" key="2">
    <source>
        <dbReference type="Proteomes" id="UP000776629"/>
    </source>
</evidence>
<dbReference type="Gene3D" id="1.10.1220.10">
    <property type="entry name" value="Met repressor-like"/>
    <property type="match status" value="1"/>
</dbReference>
<comment type="caution">
    <text evidence="1">The sequence shown here is derived from an EMBL/GenBank/DDBJ whole genome shotgun (WGS) entry which is preliminary data.</text>
</comment>
<accession>A0ABS2ELU6</accession>
<dbReference type="InterPro" id="IPR007337">
    <property type="entry name" value="RelB/DinJ"/>
</dbReference>
<sequence length="84" mass="9173">MSNTPTTIRLDDELKEAVTPILNTVGMSLNTYINLALRQLVLQKKVPFEILTGPVSKINVTGELPRDGQDLPKGIGDALLKMGR</sequence>
<dbReference type="Pfam" id="PF04221">
    <property type="entry name" value="RelB"/>
    <property type="match status" value="1"/>
</dbReference>
<dbReference type="RefSeq" id="WP_180870936.1">
    <property type="nucleotide sequence ID" value="NZ_JACJJQ010000001.1"/>
</dbReference>